<dbReference type="InterPro" id="IPR003245">
    <property type="entry name" value="Phytocyanin_dom"/>
</dbReference>
<dbReference type="Pfam" id="PF02298">
    <property type="entry name" value="Cu_bind_like"/>
    <property type="match status" value="1"/>
</dbReference>
<evidence type="ECO:0000256" key="3">
    <source>
        <dbReference type="ARBA" id="ARBA00022622"/>
    </source>
</evidence>
<keyword evidence="10" id="KW-0812">Transmembrane</keyword>
<evidence type="ECO:0000256" key="9">
    <source>
        <dbReference type="ARBA" id="ARBA00035011"/>
    </source>
</evidence>
<accession>A0AAD7VKC4</accession>
<evidence type="ECO:0000256" key="8">
    <source>
        <dbReference type="ARBA" id="ARBA00023288"/>
    </source>
</evidence>
<dbReference type="SUPFAM" id="SSF49503">
    <property type="entry name" value="Cupredoxins"/>
    <property type="match status" value="1"/>
</dbReference>
<dbReference type="InterPro" id="IPR039391">
    <property type="entry name" value="Phytocyanin-like"/>
</dbReference>
<evidence type="ECO:0000259" key="12">
    <source>
        <dbReference type="PROSITE" id="PS51485"/>
    </source>
</evidence>
<dbReference type="FunFam" id="2.60.40.420:FF:000010">
    <property type="entry name" value="Early nodulin-like protein 1"/>
    <property type="match status" value="1"/>
</dbReference>
<keyword evidence="5 10" id="KW-0472">Membrane</keyword>
<sequence>MASYQIFLCLILFSFTQIFLGTCLEFQVGGDSGWVVPKSKNDDQLYNQWASKNRFIIGDTVHFKYKKDSVLVVTQEEYEKCKSSHPLFFSNNGDTVFKFERPGLFYFISGVTGHCERGLQMIIKVLEPALPPQSETENSTTLDSTHKGGAADHMISISSTAIVVLVMTFFGMIFM</sequence>
<dbReference type="PROSITE" id="PS51485">
    <property type="entry name" value="PHYTOCYANIN"/>
    <property type="match status" value="1"/>
</dbReference>
<dbReference type="CDD" id="cd11019">
    <property type="entry name" value="OsENODL1_like"/>
    <property type="match status" value="1"/>
</dbReference>
<evidence type="ECO:0000313" key="14">
    <source>
        <dbReference type="Proteomes" id="UP001163823"/>
    </source>
</evidence>
<keyword evidence="7" id="KW-0325">Glycoprotein</keyword>
<dbReference type="InterPro" id="IPR008972">
    <property type="entry name" value="Cupredoxin"/>
</dbReference>
<evidence type="ECO:0000256" key="11">
    <source>
        <dbReference type="SAM" id="SignalP"/>
    </source>
</evidence>
<feature type="signal peptide" evidence="11">
    <location>
        <begin position="1"/>
        <end position="21"/>
    </location>
</feature>
<proteinExistence type="inferred from homology"/>
<comment type="subcellular location">
    <subcellularLocation>
        <location evidence="1">Cell membrane</location>
        <topology evidence="1">Lipid-anchor</topology>
        <topology evidence="1">GPI-anchor</topology>
    </subcellularLocation>
</comment>
<evidence type="ECO:0000256" key="10">
    <source>
        <dbReference type="SAM" id="Phobius"/>
    </source>
</evidence>
<dbReference type="InterPro" id="IPR041846">
    <property type="entry name" value="ENL_dom"/>
</dbReference>
<dbReference type="Proteomes" id="UP001163823">
    <property type="component" value="Chromosome 2"/>
</dbReference>
<name>A0AAD7VKC4_QUISA</name>
<organism evidence="13 14">
    <name type="scientific">Quillaja saponaria</name>
    <name type="common">Soap bark tree</name>
    <dbReference type="NCBI Taxonomy" id="32244"/>
    <lineage>
        <taxon>Eukaryota</taxon>
        <taxon>Viridiplantae</taxon>
        <taxon>Streptophyta</taxon>
        <taxon>Embryophyta</taxon>
        <taxon>Tracheophyta</taxon>
        <taxon>Spermatophyta</taxon>
        <taxon>Magnoliopsida</taxon>
        <taxon>eudicotyledons</taxon>
        <taxon>Gunneridae</taxon>
        <taxon>Pentapetalae</taxon>
        <taxon>rosids</taxon>
        <taxon>fabids</taxon>
        <taxon>Fabales</taxon>
        <taxon>Quillajaceae</taxon>
        <taxon>Quillaja</taxon>
    </lineage>
</organism>
<dbReference type="GO" id="GO:0009055">
    <property type="term" value="F:electron transfer activity"/>
    <property type="evidence" value="ECO:0007669"/>
    <property type="project" value="InterPro"/>
</dbReference>
<evidence type="ECO:0000256" key="1">
    <source>
        <dbReference type="ARBA" id="ARBA00004609"/>
    </source>
</evidence>
<dbReference type="GO" id="GO:0098552">
    <property type="term" value="C:side of membrane"/>
    <property type="evidence" value="ECO:0007669"/>
    <property type="project" value="UniProtKB-KW"/>
</dbReference>
<dbReference type="KEGG" id="qsa:O6P43_002293"/>
<evidence type="ECO:0000313" key="13">
    <source>
        <dbReference type="EMBL" id="KAJ7978820.1"/>
    </source>
</evidence>
<evidence type="ECO:0000256" key="5">
    <source>
        <dbReference type="ARBA" id="ARBA00023136"/>
    </source>
</evidence>
<feature type="chain" id="PRO_5042237276" evidence="11">
    <location>
        <begin position="22"/>
        <end position="175"/>
    </location>
</feature>
<keyword evidence="2" id="KW-1003">Cell membrane</keyword>
<keyword evidence="3" id="KW-0336">GPI-anchor</keyword>
<keyword evidence="6" id="KW-1015">Disulfide bond</keyword>
<keyword evidence="8" id="KW-0449">Lipoprotein</keyword>
<dbReference type="AlphaFoldDB" id="A0AAD7VKC4"/>
<dbReference type="PANTHER" id="PTHR33021:SF289">
    <property type="entry name" value="EARLY NODULIN-LIKE PROTEIN 5-RELATED"/>
    <property type="match status" value="1"/>
</dbReference>
<evidence type="ECO:0000256" key="2">
    <source>
        <dbReference type="ARBA" id="ARBA00022475"/>
    </source>
</evidence>
<dbReference type="GO" id="GO:0005886">
    <property type="term" value="C:plasma membrane"/>
    <property type="evidence" value="ECO:0007669"/>
    <property type="project" value="UniProtKB-SubCell"/>
</dbReference>
<keyword evidence="10" id="KW-1133">Transmembrane helix</keyword>
<reference evidence="13" key="1">
    <citation type="journal article" date="2023" name="Science">
        <title>Elucidation of the pathway for biosynthesis of saponin adjuvants from the soapbark tree.</title>
        <authorList>
            <person name="Reed J."/>
            <person name="Orme A."/>
            <person name="El-Demerdash A."/>
            <person name="Owen C."/>
            <person name="Martin L.B.B."/>
            <person name="Misra R.C."/>
            <person name="Kikuchi S."/>
            <person name="Rejzek M."/>
            <person name="Martin A.C."/>
            <person name="Harkess A."/>
            <person name="Leebens-Mack J."/>
            <person name="Louveau T."/>
            <person name="Stephenson M.J."/>
            <person name="Osbourn A."/>
        </authorList>
    </citation>
    <scope>NUCLEOTIDE SEQUENCE</scope>
    <source>
        <strain evidence="13">S10</strain>
    </source>
</reference>
<evidence type="ECO:0000256" key="7">
    <source>
        <dbReference type="ARBA" id="ARBA00023180"/>
    </source>
</evidence>
<keyword evidence="4 11" id="KW-0732">Signal</keyword>
<protein>
    <submittedName>
        <fullName evidence="13">Early nodulin-like protein 1</fullName>
    </submittedName>
</protein>
<evidence type="ECO:0000256" key="6">
    <source>
        <dbReference type="ARBA" id="ARBA00023157"/>
    </source>
</evidence>
<dbReference type="Gene3D" id="2.60.40.420">
    <property type="entry name" value="Cupredoxins - blue copper proteins"/>
    <property type="match status" value="1"/>
</dbReference>
<dbReference type="EMBL" id="JARAOO010000002">
    <property type="protein sequence ID" value="KAJ7978820.1"/>
    <property type="molecule type" value="Genomic_DNA"/>
</dbReference>
<keyword evidence="14" id="KW-1185">Reference proteome</keyword>
<comment type="similarity">
    <text evidence="9">Belongs to the early nodulin-like (ENODL) family.</text>
</comment>
<feature type="domain" description="Phytocyanin" evidence="12">
    <location>
        <begin position="24"/>
        <end position="127"/>
    </location>
</feature>
<feature type="transmembrane region" description="Helical" evidence="10">
    <location>
        <begin position="154"/>
        <end position="174"/>
    </location>
</feature>
<dbReference type="PANTHER" id="PTHR33021">
    <property type="entry name" value="BLUE COPPER PROTEIN"/>
    <property type="match status" value="1"/>
</dbReference>
<comment type="caution">
    <text evidence="13">The sequence shown here is derived from an EMBL/GenBank/DDBJ whole genome shotgun (WGS) entry which is preliminary data.</text>
</comment>
<evidence type="ECO:0000256" key="4">
    <source>
        <dbReference type="ARBA" id="ARBA00022729"/>
    </source>
</evidence>
<gene>
    <name evidence="13" type="ORF">O6P43_002293</name>
</gene>